<accession>A0A0C1FIQ1</accession>
<evidence type="ECO:0000313" key="2">
    <source>
        <dbReference type="Proteomes" id="UP000031246"/>
    </source>
</evidence>
<protein>
    <submittedName>
        <fullName evidence="1">Uncharacterized protein</fullName>
    </submittedName>
</protein>
<dbReference type="EMBL" id="JSYN01000027">
    <property type="protein sequence ID" value="KIA91658.1"/>
    <property type="molecule type" value="Genomic_DNA"/>
</dbReference>
<keyword evidence="2" id="KW-1185">Reference proteome</keyword>
<organism evidence="1 2">
    <name type="scientific">Pedobacter kyungheensis</name>
    <dbReference type="NCBI Taxonomy" id="1069985"/>
    <lineage>
        <taxon>Bacteria</taxon>
        <taxon>Pseudomonadati</taxon>
        <taxon>Bacteroidota</taxon>
        <taxon>Sphingobacteriia</taxon>
        <taxon>Sphingobacteriales</taxon>
        <taxon>Sphingobacteriaceae</taxon>
        <taxon>Pedobacter</taxon>
    </lineage>
</organism>
<dbReference type="AlphaFoldDB" id="A0A0C1FIQ1"/>
<comment type="caution">
    <text evidence="1">The sequence shown here is derived from an EMBL/GenBank/DDBJ whole genome shotgun (WGS) entry which is preliminary data.</text>
</comment>
<sequence>MTADKNQLNNSGTELQIPLLDHIIKIVNLFLHILHQQNLMACALTSTVTYKTCAGANNAYPL</sequence>
<evidence type="ECO:0000313" key="1">
    <source>
        <dbReference type="EMBL" id="KIA91658.1"/>
    </source>
</evidence>
<gene>
    <name evidence="1" type="ORF">OC25_20025</name>
</gene>
<proteinExistence type="predicted"/>
<dbReference type="Proteomes" id="UP000031246">
    <property type="component" value="Unassembled WGS sequence"/>
</dbReference>
<name>A0A0C1FIQ1_9SPHI</name>
<reference evidence="1 2" key="1">
    <citation type="submission" date="2014-10" db="EMBL/GenBank/DDBJ databases">
        <title>Pedobacter Kyungheensis.</title>
        <authorList>
            <person name="Anderson B.M."/>
            <person name="Newman J.D."/>
        </authorList>
    </citation>
    <scope>NUCLEOTIDE SEQUENCE [LARGE SCALE GENOMIC DNA]</scope>
    <source>
        <strain evidence="1 2">KACC 16221</strain>
    </source>
</reference>